<reference evidence="1 2" key="1">
    <citation type="journal article" date="2019" name="Nat. Ecol. Evol.">
        <title>Megaphylogeny resolves global patterns of mushroom evolution.</title>
        <authorList>
            <person name="Varga T."/>
            <person name="Krizsan K."/>
            <person name="Foldi C."/>
            <person name="Dima B."/>
            <person name="Sanchez-Garcia M."/>
            <person name="Sanchez-Ramirez S."/>
            <person name="Szollosi G.J."/>
            <person name="Szarkandi J.G."/>
            <person name="Papp V."/>
            <person name="Albert L."/>
            <person name="Andreopoulos W."/>
            <person name="Angelini C."/>
            <person name="Antonin V."/>
            <person name="Barry K.W."/>
            <person name="Bougher N.L."/>
            <person name="Buchanan P."/>
            <person name="Buyck B."/>
            <person name="Bense V."/>
            <person name="Catcheside P."/>
            <person name="Chovatia M."/>
            <person name="Cooper J."/>
            <person name="Damon W."/>
            <person name="Desjardin D."/>
            <person name="Finy P."/>
            <person name="Geml J."/>
            <person name="Haridas S."/>
            <person name="Hughes K."/>
            <person name="Justo A."/>
            <person name="Karasinski D."/>
            <person name="Kautmanova I."/>
            <person name="Kiss B."/>
            <person name="Kocsube S."/>
            <person name="Kotiranta H."/>
            <person name="LaButti K.M."/>
            <person name="Lechner B.E."/>
            <person name="Liimatainen K."/>
            <person name="Lipzen A."/>
            <person name="Lukacs Z."/>
            <person name="Mihaltcheva S."/>
            <person name="Morgado L.N."/>
            <person name="Niskanen T."/>
            <person name="Noordeloos M.E."/>
            <person name="Ohm R.A."/>
            <person name="Ortiz-Santana B."/>
            <person name="Ovrebo C."/>
            <person name="Racz N."/>
            <person name="Riley R."/>
            <person name="Savchenko A."/>
            <person name="Shiryaev A."/>
            <person name="Soop K."/>
            <person name="Spirin V."/>
            <person name="Szebenyi C."/>
            <person name="Tomsovsky M."/>
            <person name="Tulloss R.E."/>
            <person name="Uehling J."/>
            <person name="Grigoriev I.V."/>
            <person name="Vagvolgyi C."/>
            <person name="Papp T."/>
            <person name="Martin F.M."/>
            <person name="Miettinen O."/>
            <person name="Hibbett D.S."/>
            <person name="Nagy L.G."/>
        </authorList>
    </citation>
    <scope>NUCLEOTIDE SEQUENCE [LARGE SCALE GENOMIC DNA]</scope>
    <source>
        <strain evidence="1 2">OMC1185</strain>
    </source>
</reference>
<proteinExistence type="predicted"/>
<accession>A0A5C3NDP9</accession>
<dbReference type="EMBL" id="ML213504">
    <property type="protein sequence ID" value="TFK55493.1"/>
    <property type="molecule type" value="Genomic_DNA"/>
</dbReference>
<evidence type="ECO:0000313" key="1">
    <source>
        <dbReference type="EMBL" id="TFK55493.1"/>
    </source>
</evidence>
<dbReference type="AlphaFoldDB" id="A0A5C3NDP9"/>
<sequence length="80" mass="8226">MIQPSALGHDKAQSIIDQITAAYETSGGPPPGGFGFGPPHLGPPAPSLVLPDSMDLLVVSVALLGSVDVRYQPPLFVCLC</sequence>
<keyword evidence="2" id="KW-1185">Reference proteome</keyword>
<protein>
    <submittedName>
        <fullName evidence="1">Uncharacterized protein</fullName>
    </submittedName>
</protein>
<dbReference type="STRING" id="5364.A0A5C3NDP9"/>
<evidence type="ECO:0000313" key="2">
    <source>
        <dbReference type="Proteomes" id="UP000305948"/>
    </source>
</evidence>
<gene>
    <name evidence="1" type="ORF">OE88DRAFT_627136</name>
</gene>
<organism evidence="1 2">
    <name type="scientific">Heliocybe sulcata</name>
    <dbReference type="NCBI Taxonomy" id="5364"/>
    <lineage>
        <taxon>Eukaryota</taxon>
        <taxon>Fungi</taxon>
        <taxon>Dikarya</taxon>
        <taxon>Basidiomycota</taxon>
        <taxon>Agaricomycotina</taxon>
        <taxon>Agaricomycetes</taxon>
        <taxon>Gloeophyllales</taxon>
        <taxon>Gloeophyllaceae</taxon>
        <taxon>Heliocybe</taxon>
    </lineage>
</organism>
<name>A0A5C3NDP9_9AGAM</name>
<dbReference type="Proteomes" id="UP000305948">
    <property type="component" value="Unassembled WGS sequence"/>
</dbReference>